<proteinExistence type="predicted"/>
<dbReference type="AlphaFoldDB" id="A0A3M7RCB6"/>
<reference evidence="1 2" key="1">
    <citation type="journal article" date="2018" name="Sci. Rep.">
        <title>Genomic signatures of local adaptation to the degree of environmental predictability in rotifers.</title>
        <authorList>
            <person name="Franch-Gras L."/>
            <person name="Hahn C."/>
            <person name="Garcia-Roger E.M."/>
            <person name="Carmona M.J."/>
            <person name="Serra M."/>
            <person name="Gomez A."/>
        </authorList>
    </citation>
    <scope>NUCLEOTIDE SEQUENCE [LARGE SCALE GENOMIC DNA]</scope>
    <source>
        <strain evidence="1">HYR1</strain>
    </source>
</reference>
<protein>
    <submittedName>
        <fullName evidence="1">Uncharacterized protein</fullName>
    </submittedName>
</protein>
<sequence length="78" mass="8841">MLLKIDSLNVENFSIDLIITMQLMILEANIWLESRVGKLVFSPSIVAFFDTGVKPEVFDTNNVRVFQSGRGFVVNSLY</sequence>
<accession>A0A3M7RCB6</accession>
<dbReference type="Proteomes" id="UP000276133">
    <property type="component" value="Unassembled WGS sequence"/>
</dbReference>
<evidence type="ECO:0000313" key="2">
    <source>
        <dbReference type="Proteomes" id="UP000276133"/>
    </source>
</evidence>
<keyword evidence="2" id="KW-1185">Reference proteome</keyword>
<comment type="caution">
    <text evidence="1">The sequence shown here is derived from an EMBL/GenBank/DDBJ whole genome shotgun (WGS) entry which is preliminary data.</text>
</comment>
<organism evidence="1 2">
    <name type="scientific">Brachionus plicatilis</name>
    <name type="common">Marine rotifer</name>
    <name type="synonym">Brachionus muelleri</name>
    <dbReference type="NCBI Taxonomy" id="10195"/>
    <lineage>
        <taxon>Eukaryota</taxon>
        <taxon>Metazoa</taxon>
        <taxon>Spiralia</taxon>
        <taxon>Gnathifera</taxon>
        <taxon>Rotifera</taxon>
        <taxon>Eurotatoria</taxon>
        <taxon>Monogononta</taxon>
        <taxon>Pseudotrocha</taxon>
        <taxon>Ploima</taxon>
        <taxon>Brachionidae</taxon>
        <taxon>Brachionus</taxon>
    </lineage>
</organism>
<evidence type="ECO:0000313" key="1">
    <source>
        <dbReference type="EMBL" id="RNA21044.1"/>
    </source>
</evidence>
<dbReference type="EMBL" id="REGN01003744">
    <property type="protein sequence ID" value="RNA21044.1"/>
    <property type="molecule type" value="Genomic_DNA"/>
</dbReference>
<gene>
    <name evidence="1" type="ORF">BpHYR1_010250</name>
</gene>
<name>A0A3M7RCB6_BRAPC</name>